<evidence type="ECO:0000313" key="1">
    <source>
        <dbReference type="EMBL" id="QDZ22449.1"/>
    </source>
</evidence>
<dbReference type="InterPro" id="IPR011197">
    <property type="entry name" value="UCP012318"/>
</dbReference>
<proteinExistence type="predicted"/>
<gene>
    <name evidence="1" type="ORF">A3770_07p49670</name>
</gene>
<dbReference type="Proteomes" id="UP000316726">
    <property type="component" value="Chromosome 7"/>
</dbReference>
<dbReference type="PIRSF" id="PIRSF012318">
    <property type="entry name" value="UCP012318"/>
    <property type="match status" value="1"/>
</dbReference>
<organism evidence="1 2">
    <name type="scientific">Chloropicon primus</name>
    <dbReference type="NCBI Taxonomy" id="1764295"/>
    <lineage>
        <taxon>Eukaryota</taxon>
        <taxon>Viridiplantae</taxon>
        <taxon>Chlorophyta</taxon>
        <taxon>Chloropicophyceae</taxon>
        <taxon>Chloropicales</taxon>
        <taxon>Chloropicaceae</taxon>
        <taxon>Chloropicon</taxon>
    </lineage>
</organism>
<protein>
    <submittedName>
        <fullName evidence="1">DUF455 domain-containing protein</fullName>
    </submittedName>
</protein>
<dbReference type="InterPro" id="IPR007402">
    <property type="entry name" value="DUF455"/>
</dbReference>
<keyword evidence="2" id="KW-1185">Reference proteome</keyword>
<dbReference type="InterPro" id="IPR012347">
    <property type="entry name" value="Ferritin-like"/>
</dbReference>
<name>A0A5B8MPL5_9CHLO</name>
<dbReference type="SUPFAM" id="SSF47240">
    <property type="entry name" value="Ferritin-like"/>
    <property type="match status" value="1"/>
</dbReference>
<dbReference type="PANTHER" id="PTHR42782">
    <property type="entry name" value="SI:CH73-314G15.3"/>
    <property type="match status" value="1"/>
</dbReference>
<dbReference type="EMBL" id="CP031040">
    <property type="protein sequence ID" value="QDZ22449.1"/>
    <property type="molecule type" value="Genomic_DNA"/>
</dbReference>
<evidence type="ECO:0000313" key="2">
    <source>
        <dbReference type="Proteomes" id="UP000316726"/>
    </source>
</evidence>
<reference evidence="1 2" key="1">
    <citation type="submission" date="2018-07" db="EMBL/GenBank/DDBJ databases">
        <title>The complete nuclear genome of the prasinophyte Chloropicon primus (CCMP1205).</title>
        <authorList>
            <person name="Pombert J.-F."/>
            <person name="Otis C."/>
            <person name="Turmel M."/>
            <person name="Lemieux C."/>
        </authorList>
    </citation>
    <scope>NUCLEOTIDE SEQUENCE [LARGE SCALE GENOMIC DNA]</scope>
    <source>
        <strain evidence="1 2">CCMP1205</strain>
    </source>
</reference>
<dbReference type="OrthoDB" id="426882at2759"/>
<dbReference type="CDD" id="cd00657">
    <property type="entry name" value="Ferritin_like"/>
    <property type="match status" value="1"/>
</dbReference>
<dbReference type="Pfam" id="PF04305">
    <property type="entry name" value="DUF455"/>
    <property type="match status" value="1"/>
</dbReference>
<dbReference type="Gene3D" id="1.20.1260.10">
    <property type="match status" value="1"/>
</dbReference>
<dbReference type="InterPro" id="IPR009078">
    <property type="entry name" value="Ferritin-like_SF"/>
</dbReference>
<accession>A0A5B8MPL5</accession>
<dbReference type="AlphaFoldDB" id="A0A5B8MPL5"/>
<dbReference type="PANTHER" id="PTHR42782:SF2">
    <property type="entry name" value="3-OXOACYL-[ACYL-CARRIER-PROTEIN] SYNTHASE-LIKE PROTEIN"/>
    <property type="match status" value="1"/>
</dbReference>
<sequence length="231" mass="25862">MAICHSLAHIESWAIDLSWDIIARFGISQSMPFGFVCDFARVALDEASHFERLAERLKAMGGSYGDFPAHDGLWESAVETSESLMARLAIEHMVHEARGLDVLPQTISKFENGGDKETALVLRNFVYPEEVTHCAAGLKYYCYLYVRDHAPKQDGKDTCLRELEGLAIDSMGGTQAGDILSKFGFNVDEVIASFHSTVRKHFHGRLKPPFNDEAREKAGFTKTWYEPLATK</sequence>
<dbReference type="STRING" id="1764295.A0A5B8MPL5"/>